<dbReference type="RefSeq" id="WP_107297355.1">
    <property type="nucleotide sequence ID" value="NZ_PYMB01000001.1"/>
</dbReference>
<evidence type="ECO:0000313" key="2">
    <source>
        <dbReference type="Proteomes" id="UP000241346"/>
    </source>
</evidence>
<reference evidence="1 2" key="1">
    <citation type="submission" date="2018-03" db="EMBL/GenBank/DDBJ databases">
        <title>Whole genome sequencing of Histamine producing bacteria.</title>
        <authorList>
            <person name="Butler K."/>
        </authorList>
    </citation>
    <scope>NUCLEOTIDE SEQUENCE [LARGE SCALE GENOMIC DNA]</scope>
    <source>
        <strain evidence="1 2">DSM 19138</strain>
    </source>
</reference>
<gene>
    <name evidence="1" type="ORF">C9J01_07010</name>
</gene>
<proteinExistence type="predicted"/>
<evidence type="ECO:0000313" key="1">
    <source>
        <dbReference type="EMBL" id="PSW16736.1"/>
    </source>
</evidence>
<organism evidence="1 2">
    <name type="scientific">Photobacterium rosenbergii</name>
    <dbReference type="NCBI Taxonomy" id="294936"/>
    <lineage>
        <taxon>Bacteria</taxon>
        <taxon>Pseudomonadati</taxon>
        <taxon>Pseudomonadota</taxon>
        <taxon>Gammaproteobacteria</taxon>
        <taxon>Vibrionales</taxon>
        <taxon>Vibrionaceae</taxon>
        <taxon>Photobacterium</taxon>
    </lineage>
</organism>
<sequence length="78" mass="8832">MFIKLENETLIISHGNKNFTILHESGLGATIQAKSVKVINIDGRYQGIFNLDDEGNQFIHVECITLDELDRLAEFLNI</sequence>
<dbReference type="AlphaFoldDB" id="A0A2T3NMI3"/>
<dbReference type="Proteomes" id="UP000241346">
    <property type="component" value="Unassembled WGS sequence"/>
</dbReference>
<comment type="caution">
    <text evidence="1">The sequence shown here is derived from an EMBL/GenBank/DDBJ whole genome shotgun (WGS) entry which is preliminary data.</text>
</comment>
<name>A0A2T3NMI3_9GAMM</name>
<accession>A0A2T3NMI3</accession>
<protein>
    <submittedName>
        <fullName evidence="1">Uncharacterized protein</fullName>
    </submittedName>
</protein>
<dbReference type="EMBL" id="PYMB01000001">
    <property type="protein sequence ID" value="PSW16736.1"/>
    <property type="molecule type" value="Genomic_DNA"/>
</dbReference>